<dbReference type="AlphaFoldDB" id="A0A346RVH6"/>
<evidence type="ECO:0000256" key="5">
    <source>
        <dbReference type="ARBA" id="ARBA00023157"/>
    </source>
</evidence>
<dbReference type="PANTHER" id="PTHR11306">
    <property type="entry name" value="NIEMANN PICK TYPE C2 PROTEIN NPC2-RELATED"/>
    <property type="match status" value="1"/>
</dbReference>
<dbReference type="Gene3D" id="2.60.40.770">
    <property type="match status" value="1"/>
</dbReference>
<dbReference type="InterPro" id="IPR033916">
    <property type="entry name" value="ML_Npc2-like"/>
</dbReference>
<accession>A0A346RVH6</accession>
<dbReference type="PANTHER" id="PTHR11306:SF68">
    <property type="entry name" value="NPC INTRACELLULAR CHOLESTEROL TRANSPORTER 2"/>
    <property type="match status" value="1"/>
</dbReference>
<sequence length="155" mass="17077">MKMASFKPVIFFSTWCVLVMGVFAEVNFEDCGSLHGEFSSLKLTGCDPSSMDVCPLKRGKNVTIEVNFLTKEEVTKVDVQVHGHIVVSVPFILPNPNGCVDSGLTCPLANNTQNTYVLTLPIKMVYPKLKVDIKLELEDQNGEDIICVMIPAKIV</sequence>
<evidence type="ECO:0000256" key="2">
    <source>
        <dbReference type="ARBA" id="ARBA00006370"/>
    </source>
</evidence>
<dbReference type="GO" id="GO:0005576">
    <property type="term" value="C:extracellular region"/>
    <property type="evidence" value="ECO:0007669"/>
    <property type="project" value="UniProtKB-SubCell"/>
</dbReference>
<dbReference type="CDD" id="cd00916">
    <property type="entry name" value="Npc2_like"/>
    <property type="match status" value="1"/>
</dbReference>
<dbReference type="SMART" id="SM00737">
    <property type="entry name" value="ML"/>
    <property type="match status" value="1"/>
</dbReference>
<dbReference type="InterPro" id="IPR003172">
    <property type="entry name" value="ML_dom"/>
</dbReference>
<feature type="signal peptide" evidence="6">
    <location>
        <begin position="1"/>
        <end position="24"/>
    </location>
</feature>
<protein>
    <submittedName>
        <fullName evidence="8">Niemann-Pick type C2 protein c</fullName>
    </submittedName>
</protein>
<feature type="chain" id="PRO_5016641791" evidence="6">
    <location>
        <begin position="25"/>
        <end position="155"/>
    </location>
</feature>
<organism evidence="8">
    <name type="scientific">Adelphocoris lineolatus</name>
    <name type="common">Alfalfa plant bug</name>
    <dbReference type="NCBI Taxonomy" id="236346"/>
    <lineage>
        <taxon>Eukaryota</taxon>
        <taxon>Metazoa</taxon>
        <taxon>Ecdysozoa</taxon>
        <taxon>Arthropoda</taxon>
        <taxon>Hexapoda</taxon>
        <taxon>Insecta</taxon>
        <taxon>Pterygota</taxon>
        <taxon>Neoptera</taxon>
        <taxon>Paraneoptera</taxon>
        <taxon>Hemiptera</taxon>
        <taxon>Heteroptera</taxon>
        <taxon>Panheteroptera</taxon>
        <taxon>Cimicomorpha</taxon>
        <taxon>Miridae</taxon>
        <taxon>Mirini</taxon>
        <taxon>Adelphocoris</taxon>
    </lineage>
</organism>
<reference evidence="8" key="1">
    <citation type="journal article" date="2018" name="J. Asia-Pac. Entomol.">
        <title>Molecular characterization and expression analysis of putative odorant carrier proteins in Adelphocoris lineolatus.</title>
        <authorList>
            <person name="Xiao Y."/>
            <person name="Sun L."/>
            <person name="Wang Q."/>
            <person name="Zhang Q."/>
            <person name="Gu S.-H."/>
            <person name="Khashaveh A."/>
            <person name="Liu Z.-W."/>
            <person name="Zhang Y.-J."/>
        </authorList>
    </citation>
    <scope>NUCLEOTIDE SEQUENCE</scope>
</reference>
<gene>
    <name evidence="8" type="primary">NPC2d</name>
</gene>
<dbReference type="InterPro" id="IPR014756">
    <property type="entry name" value="Ig_E-set"/>
</dbReference>
<evidence type="ECO:0000256" key="4">
    <source>
        <dbReference type="ARBA" id="ARBA00022729"/>
    </source>
</evidence>
<proteinExistence type="evidence at transcript level"/>
<evidence type="ECO:0000259" key="7">
    <source>
        <dbReference type="SMART" id="SM00737"/>
    </source>
</evidence>
<dbReference type="FunFam" id="2.60.40.770:FF:000001">
    <property type="entry name" value="NPC intracellular cholesterol transporter 2"/>
    <property type="match status" value="1"/>
</dbReference>
<evidence type="ECO:0000256" key="1">
    <source>
        <dbReference type="ARBA" id="ARBA00004613"/>
    </source>
</evidence>
<keyword evidence="4 6" id="KW-0732">Signal</keyword>
<keyword evidence="3" id="KW-0964">Secreted</keyword>
<evidence type="ECO:0000256" key="3">
    <source>
        <dbReference type="ARBA" id="ARBA00022525"/>
    </source>
</evidence>
<name>A0A346RVH6_ADELI</name>
<dbReference type="GO" id="GO:0032367">
    <property type="term" value="P:intracellular cholesterol transport"/>
    <property type="evidence" value="ECO:0007669"/>
    <property type="project" value="InterPro"/>
</dbReference>
<evidence type="ECO:0000256" key="6">
    <source>
        <dbReference type="SAM" id="SignalP"/>
    </source>
</evidence>
<dbReference type="InterPro" id="IPR039670">
    <property type="entry name" value="NPC2-like"/>
</dbReference>
<feature type="domain" description="MD-2-related lipid-recognition" evidence="7">
    <location>
        <begin position="28"/>
        <end position="152"/>
    </location>
</feature>
<dbReference type="Pfam" id="PF02221">
    <property type="entry name" value="E1_DerP2_DerF2"/>
    <property type="match status" value="1"/>
</dbReference>
<keyword evidence="5" id="KW-1015">Disulfide bond</keyword>
<evidence type="ECO:0000313" key="8">
    <source>
        <dbReference type="EMBL" id="AXS78216.1"/>
    </source>
</evidence>
<comment type="similarity">
    <text evidence="2">Belongs to the NPC2 family.</text>
</comment>
<comment type="subcellular location">
    <subcellularLocation>
        <location evidence="1">Secreted</location>
    </subcellularLocation>
</comment>
<dbReference type="GO" id="GO:0032934">
    <property type="term" value="F:sterol binding"/>
    <property type="evidence" value="ECO:0007669"/>
    <property type="project" value="InterPro"/>
</dbReference>
<dbReference type="SUPFAM" id="SSF81296">
    <property type="entry name" value="E set domains"/>
    <property type="match status" value="1"/>
</dbReference>
<dbReference type="EMBL" id="MG191333">
    <property type="protein sequence ID" value="AXS78216.1"/>
    <property type="molecule type" value="mRNA"/>
</dbReference>